<dbReference type="SUPFAM" id="SSF48452">
    <property type="entry name" value="TPR-like"/>
    <property type="match status" value="1"/>
</dbReference>
<evidence type="ECO:0000256" key="6">
    <source>
        <dbReference type="SAM" id="MobiDB-lite"/>
    </source>
</evidence>
<reference evidence="8" key="1">
    <citation type="submission" date="2023-09" db="EMBL/GenBank/DDBJ databases">
        <title>30 novel species of actinomycetes from the DSMZ collection.</title>
        <authorList>
            <person name="Nouioui I."/>
        </authorList>
    </citation>
    <scope>NUCLEOTIDE SEQUENCE</scope>
    <source>
        <strain evidence="8">DSM 115977</strain>
    </source>
</reference>
<dbReference type="RefSeq" id="WP_311412306.1">
    <property type="nucleotide sequence ID" value="NZ_JAVRFL010000015.1"/>
</dbReference>
<dbReference type="Pfam" id="PF03704">
    <property type="entry name" value="BTAD"/>
    <property type="match status" value="1"/>
</dbReference>
<evidence type="ECO:0000256" key="4">
    <source>
        <dbReference type="ARBA" id="ARBA00023163"/>
    </source>
</evidence>
<evidence type="ECO:0000313" key="9">
    <source>
        <dbReference type="Proteomes" id="UP001180973"/>
    </source>
</evidence>
<evidence type="ECO:0000256" key="1">
    <source>
        <dbReference type="ARBA" id="ARBA00005820"/>
    </source>
</evidence>
<dbReference type="InterPro" id="IPR005158">
    <property type="entry name" value="BTAD"/>
</dbReference>
<keyword evidence="9" id="KW-1185">Reference proteome</keyword>
<dbReference type="Proteomes" id="UP001180973">
    <property type="component" value="Unassembled WGS sequence"/>
</dbReference>
<feature type="region of interest" description="Disordered" evidence="6">
    <location>
        <begin position="277"/>
        <end position="328"/>
    </location>
</feature>
<evidence type="ECO:0000259" key="7">
    <source>
        <dbReference type="PROSITE" id="PS51755"/>
    </source>
</evidence>
<comment type="caution">
    <text evidence="8">The sequence shown here is derived from an EMBL/GenBank/DDBJ whole genome shotgun (WGS) entry which is preliminary data.</text>
</comment>
<sequence length="356" mass="37827">MRFEVLGPVRVCTPDGEATLAPTPRALLAVLLAARGRPVTSERLLAELWPAGVPSTAMATLQMHASALRKVVGDRLRTASGGYRLDLTDATLDAAEFERTGALGLWRGDAYDGVRAGPSVAAAAARLAELRLSARLDWARRALAEGRHVTAATELAGWVAERPTAEGLVRQLMLALYRCGRAGDALTAYDDVTAALGELGARPGPELGALAAAVRRRDRTLDRPAPGVPARRNRFVGRHFELDRAIDLLGAARLLTVVGPGGAGKTRLSLELARRWPRTTTRAGRGRPARSRSPGVRAASSRSSGGPTRRAVGACRPRRGRARGRTTAGRWRPAVTIGHTFRSAIVDARLGRAPGL</sequence>
<accession>A0ABU2WWK1</accession>
<dbReference type="InterPro" id="IPR027417">
    <property type="entry name" value="P-loop_NTPase"/>
</dbReference>
<dbReference type="PANTHER" id="PTHR35807">
    <property type="entry name" value="TRANSCRIPTIONAL REGULATOR REDD-RELATED"/>
    <property type="match status" value="1"/>
</dbReference>
<comment type="similarity">
    <text evidence="1">Belongs to the AfsR/DnrI/RedD regulatory family.</text>
</comment>
<feature type="domain" description="OmpR/PhoB-type" evidence="7">
    <location>
        <begin position="1"/>
        <end position="87"/>
    </location>
</feature>
<dbReference type="InterPro" id="IPR036388">
    <property type="entry name" value="WH-like_DNA-bd_sf"/>
</dbReference>
<organism evidence="8 9">
    <name type="scientific">Micromonospora reichwaldensis</name>
    <dbReference type="NCBI Taxonomy" id="3075516"/>
    <lineage>
        <taxon>Bacteria</taxon>
        <taxon>Bacillati</taxon>
        <taxon>Actinomycetota</taxon>
        <taxon>Actinomycetes</taxon>
        <taxon>Micromonosporales</taxon>
        <taxon>Micromonosporaceae</taxon>
        <taxon>Micromonospora</taxon>
    </lineage>
</organism>
<evidence type="ECO:0000256" key="5">
    <source>
        <dbReference type="PROSITE-ProRule" id="PRU01091"/>
    </source>
</evidence>
<evidence type="ECO:0000256" key="2">
    <source>
        <dbReference type="ARBA" id="ARBA00023015"/>
    </source>
</evidence>
<dbReference type="SMART" id="SM00862">
    <property type="entry name" value="Trans_reg_C"/>
    <property type="match status" value="1"/>
</dbReference>
<name>A0ABU2WWK1_9ACTN</name>
<dbReference type="PANTHER" id="PTHR35807:SF1">
    <property type="entry name" value="TRANSCRIPTIONAL REGULATOR REDD"/>
    <property type="match status" value="1"/>
</dbReference>
<evidence type="ECO:0000256" key="3">
    <source>
        <dbReference type="ARBA" id="ARBA00023125"/>
    </source>
</evidence>
<keyword evidence="2" id="KW-0805">Transcription regulation</keyword>
<feature type="compositionally biased region" description="Low complexity" evidence="6">
    <location>
        <begin position="291"/>
        <end position="315"/>
    </location>
</feature>
<dbReference type="Pfam" id="PF00486">
    <property type="entry name" value="Trans_reg_C"/>
    <property type="match status" value="1"/>
</dbReference>
<keyword evidence="3 5" id="KW-0238">DNA-binding</keyword>
<proteinExistence type="inferred from homology"/>
<dbReference type="SMART" id="SM01043">
    <property type="entry name" value="BTAD"/>
    <property type="match status" value="1"/>
</dbReference>
<dbReference type="InterPro" id="IPR001867">
    <property type="entry name" value="OmpR/PhoB-type_DNA-bd"/>
</dbReference>
<dbReference type="InterPro" id="IPR051677">
    <property type="entry name" value="AfsR-DnrI-RedD_regulator"/>
</dbReference>
<keyword evidence="4" id="KW-0804">Transcription</keyword>
<dbReference type="EMBL" id="JAVRFL010000015">
    <property type="protein sequence ID" value="MDT0530296.1"/>
    <property type="molecule type" value="Genomic_DNA"/>
</dbReference>
<dbReference type="SUPFAM" id="SSF46894">
    <property type="entry name" value="C-terminal effector domain of the bipartite response regulators"/>
    <property type="match status" value="1"/>
</dbReference>
<dbReference type="Gene3D" id="1.10.10.10">
    <property type="entry name" value="Winged helix-like DNA-binding domain superfamily/Winged helix DNA-binding domain"/>
    <property type="match status" value="1"/>
</dbReference>
<gene>
    <name evidence="8" type="ORF">RM555_14990</name>
</gene>
<dbReference type="SUPFAM" id="SSF52540">
    <property type="entry name" value="P-loop containing nucleoside triphosphate hydrolases"/>
    <property type="match status" value="1"/>
</dbReference>
<dbReference type="Gene3D" id="3.40.50.300">
    <property type="entry name" value="P-loop containing nucleotide triphosphate hydrolases"/>
    <property type="match status" value="1"/>
</dbReference>
<dbReference type="PROSITE" id="PS51755">
    <property type="entry name" value="OMPR_PHOB"/>
    <property type="match status" value="1"/>
</dbReference>
<protein>
    <submittedName>
        <fullName evidence="8">BTAD domain-containing putative transcriptional regulator</fullName>
    </submittedName>
</protein>
<evidence type="ECO:0000313" key="8">
    <source>
        <dbReference type="EMBL" id="MDT0530296.1"/>
    </source>
</evidence>
<feature type="DNA-binding region" description="OmpR/PhoB-type" evidence="5">
    <location>
        <begin position="1"/>
        <end position="87"/>
    </location>
</feature>
<dbReference type="InterPro" id="IPR011990">
    <property type="entry name" value="TPR-like_helical_dom_sf"/>
</dbReference>
<dbReference type="InterPro" id="IPR016032">
    <property type="entry name" value="Sig_transdc_resp-reg_C-effctor"/>
</dbReference>